<sequence>MISDLAAWLFALLVVNPINAEIRERIETANLPLQAFQQSQQCLANHGPRLLAQAENDPVWAVGTAIGITTGWTSSTQLLDTNDPDCLVLTRLLAHEGRENTGS</sequence>
<gene>
    <name evidence="1" type="ORF">HNQ75_002914</name>
</gene>
<reference evidence="1 2" key="1">
    <citation type="submission" date="2020-08" db="EMBL/GenBank/DDBJ databases">
        <title>Genomic Encyclopedia of Type Strains, Phase IV (KMG-IV): sequencing the most valuable type-strain genomes for metagenomic binning, comparative biology and taxonomic classification.</title>
        <authorList>
            <person name="Goeker M."/>
        </authorList>
    </citation>
    <scope>NUCLEOTIDE SEQUENCE [LARGE SCALE GENOMIC DNA]</scope>
    <source>
        <strain evidence="1 2">DSM 102134</strain>
    </source>
</reference>
<organism evidence="1 2">
    <name type="scientific">Pseudorhizobium flavum</name>
    <dbReference type="NCBI Taxonomy" id="1335061"/>
    <lineage>
        <taxon>Bacteria</taxon>
        <taxon>Pseudomonadati</taxon>
        <taxon>Pseudomonadota</taxon>
        <taxon>Alphaproteobacteria</taxon>
        <taxon>Hyphomicrobiales</taxon>
        <taxon>Rhizobiaceae</taxon>
        <taxon>Rhizobium/Agrobacterium group</taxon>
        <taxon>Pseudorhizobium</taxon>
    </lineage>
</organism>
<evidence type="ECO:0000313" key="1">
    <source>
        <dbReference type="EMBL" id="MBB6180931.1"/>
    </source>
</evidence>
<accession>A0A7W9Z0J7</accession>
<dbReference type="AlphaFoldDB" id="A0A7W9Z0J7"/>
<protein>
    <submittedName>
        <fullName evidence="1">Uncharacterized protein</fullName>
    </submittedName>
</protein>
<dbReference type="Proteomes" id="UP000535501">
    <property type="component" value="Unassembled WGS sequence"/>
</dbReference>
<dbReference type="EMBL" id="JACHEJ010000007">
    <property type="protein sequence ID" value="MBB6180931.1"/>
    <property type="molecule type" value="Genomic_DNA"/>
</dbReference>
<name>A0A7W9Z0J7_9HYPH</name>
<proteinExistence type="predicted"/>
<keyword evidence="2" id="KW-1185">Reference proteome</keyword>
<evidence type="ECO:0000313" key="2">
    <source>
        <dbReference type="Proteomes" id="UP000535501"/>
    </source>
</evidence>
<comment type="caution">
    <text evidence="1">The sequence shown here is derived from an EMBL/GenBank/DDBJ whole genome shotgun (WGS) entry which is preliminary data.</text>
</comment>
<dbReference type="RefSeq" id="WP_077547701.1">
    <property type="nucleotide sequence ID" value="NZ_JACHEJ010000007.1"/>
</dbReference>